<protein>
    <submittedName>
        <fullName evidence="3">Calcium incorporation protein MxaA</fullName>
    </submittedName>
</protein>
<evidence type="ECO:0000313" key="4">
    <source>
        <dbReference type="Proteomes" id="UP000599109"/>
    </source>
</evidence>
<feature type="signal peptide" evidence="2">
    <location>
        <begin position="1"/>
        <end position="17"/>
    </location>
</feature>
<comment type="caution">
    <text evidence="3">The sequence shown here is derived from an EMBL/GenBank/DDBJ whole genome shotgun (WGS) entry which is preliminary data.</text>
</comment>
<proteinExistence type="predicted"/>
<dbReference type="RefSeq" id="WP_201674235.1">
    <property type="nucleotide sequence ID" value="NZ_JAEQNE010000002.1"/>
</dbReference>
<dbReference type="EMBL" id="JAEQNE010000002">
    <property type="protein sequence ID" value="MBL0391620.1"/>
    <property type="molecule type" value="Genomic_DNA"/>
</dbReference>
<gene>
    <name evidence="3" type="ORF">JJ685_10785</name>
</gene>
<evidence type="ECO:0000256" key="1">
    <source>
        <dbReference type="SAM" id="Phobius"/>
    </source>
</evidence>
<keyword evidence="1" id="KW-1133">Transmembrane helix</keyword>
<keyword evidence="2" id="KW-0732">Signal</keyword>
<dbReference type="Proteomes" id="UP000599109">
    <property type="component" value="Unassembled WGS sequence"/>
</dbReference>
<dbReference type="AlphaFoldDB" id="A0A937CSM0"/>
<keyword evidence="1" id="KW-0812">Transmembrane</keyword>
<evidence type="ECO:0000256" key="2">
    <source>
        <dbReference type="SAM" id="SignalP"/>
    </source>
</evidence>
<feature type="transmembrane region" description="Helical" evidence="1">
    <location>
        <begin position="146"/>
        <end position="166"/>
    </location>
</feature>
<accession>A0A937CSM0</accession>
<organism evidence="3 4">
    <name type="scientific">Ramlibacter monticola</name>
    <dbReference type="NCBI Taxonomy" id="1926872"/>
    <lineage>
        <taxon>Bacteria</taxon>
        <taxon>Pseudomonadati</taxon>
        <taxon>Pseudomonadota</taxon>
        <taxon>Betaproteobacteria</taxon>
        <taxon>Burkholderiales</taxon>
        <taxon>Comamonadaceae</taxon>
        <taxon>Ramlibacter</taxon>
    </lineage>
</organism>
<keyword evidence="4" id="KW-1185">Reference proteome</keyword>
<evidence type="ECO:0000313" key="3">
    <source>
        <dbReference type="EMBL" id="MBL0391620.1"/>
    </source>
</evidence>
<reference evidence="3 4" key="1">
    <citation type="journal article" date="2017" name="Int. J. Syst. Evol. Microbiol.">
        <title>Ramlibacter monticola sp. nov., isolated from forest soil.</title>
        <authorList>
            <person name="Chaudhary D.K."/>
            <person name="Kim J."/>
        </authorList>
    </citation>
    <scope>NUCLEOTIDE SEQUENCE [LARGE SCALE GENOMIC DNA]</scope>
    <source>
        <strain evidence="3 4">KACC 19175</strain>
    </source>
</reference>
<sequence>MKAWLLAAALCAGGAAAADAVVQQPRPFGYTVGDLVTQRILLAPGVEPALPEPLRANAWLERRVARFETTPDGRRWLAVDYQVVNAPRSLASVTIPAWDLGPALRVPAATIGVAPLTAPPAPGEALPLRPERAAPAIPTGEMQRRLGAWLAALAATVFCWLGWVGWNAWRDRRTLPFAIALRELRATAADPAAAHRTLHHAFDRTAGAVLHGGRLVPLFERAPWLQPLQPQIARFYADSAALFFGAGLPPDAPSPQALCRQLRRLERRHAP</sequence>
<keyword evidence="1" id="KW-0472">Membrane</keyword>
<name>A0A937CSM0_9BURK</name>
<feature type="chain" id="PRO_5036676237" evidence="2">
    <location>
        <begin position="18"/>
        <end position="271"/>
    </location>
</feature>